<evidence type="ECO:0000313" key="6">
    <source>
        <dbReference type="EnsemblMetazoa" id="G22400.1:cds"/>
    </source>
</evidence>
<keyword evidence="7" id="KW-1185">Reference proteome</keyword>
<name>A0A8W8K4G6_MAGGI</name>
<dbReference type="Gene3D" id="2.10.25.10">
    <property type="entry name" value="Laminin"/>
    <property type="match status" value="1"/>
</dbReference>
<feature type="region of interest" description="Disordered" evidence="3">
    <location>
        <begin position="76"/>
        <end position="99"/>
    </location>
</feature>
<keyword evidence="4" id="KW-0812">Transmembrane</keyword>
<feature type="disulfide bond" evidence="2">
    <location>
        <begin position="17"/>
        <end position="26"/>
    </location>
</feature>
<proteinExistence type="predicted"/>
<evidence type="ECO:0000256" key="4">
    <source>
        <dbReference type="SAM" id="Phobius"/>
    </source>
</evidence>
<reference evidence="6" key="1">
    <citation type="submission" date="2022-08" db="UniProtKB">
        <authorList>
            <consortium name="EnsemblMetazoa"/>
        </authorList>
    </citation>
    <scope>IDENTIFICATION</scope>
    <source>
        <strain evidence="6">05x7-T-G4-1.051#20</strain>
    </source>
</reference>
<dbReference type="InterPro" id="IPR000742">
    <property type="entry name" value="EGF"/>
</dbReference>
<sequence>QNGGSCTNAGSSFQCKCLLTYSGDFCEEGTAKAEELLLPKWFPYLEYALLTLVSLTGMMTMGCVCLKCCKACGVIRDNDDNDDEKRNEDGSKKSKRDTIIPLDTKYPRSLNKRSGLDF</sequence>
<dbReference type="PROSITE" id="PS00022">
    <property type="entry name" value="EGF_1"/>
    <property type="match status" value="1"/>
</dbReference>
<evidence type="ECO:0000256" key="3">
    <source>
        <dbReference type="SAM" id="MobiDB-lite"/>
    </source>
</evidence>
<feature type="domain" description="EGF-like" evidence="5">
    <location>
        <begin position="1"/>
        <end position="27"/>
    </location>
</feature>
<evidence type="ECO:0000256" key="1">
    <source>
        <dbReference type="ARBA" id="ARBA00023157"/>
    </source>
</evidence>
<keyword evidence="1 2" id="KW-1015">Disulfide bond</keyword>
<protein>
    <recommendedName>
        <fullName evidence="5">EGF-like domain-containing protein</fullName>
    </recommendedName>
</protein>
<dbReference type="PROSITE" id="PS00010">
    <property type="entry name" value="ASX_HYDROXYL"/>
    <property type="match status" value="1"/>
</dbReference>
<organism evidence="6 7">
    <name type="scientific">Magallana gigas</name>
    <name type="common">Pacific oyster</name>
    <name type="synonym">Crassostrea gigas</name>
    <dbReference type="NCBI Taxonomy" id="29159"/>
    <lineage>
        <taxon>Eukaryota</taxon>
        <taxon>Metazoa</taxon>
        <taxon>Spiralia</taxon>
        <taxon>Lophotrochozoa</taxon>
        <taxon>Mollusca</taxon>
        <taxon>Bivalvia</taxon>
        <taxon>Autobranchia</taxon>
        <taxon>Pteriomorphia</taxon>
        <taxon>Ostreida</taxon>
        <taxon>Ostreoidea</taxon>
        <taxon>Ostreidae</taxon>
        <taxon>Magallana</taxon>
    </lineage>
</organism>
<keyword evidence="4" id="KW-0472">Membrane</keyword>
<feature type="compositionally biased region" description="Basic and acidic residues" evidence="3">
    <location>
        <begin position="83"/>
        <end position="98"/>
    </location>
</feature>
<dbReference type="PROSITE" id="PS50026">
    <property type="entry name" value="EGF_3"/>
    <property type="match status" value="1"/>
</dbReference>
<dbReference type="AlphaFoldDB" id="A0A8W8K4G6"/>
<dbReference type="Proteomes" id="UP000005408">
    <property type="component" value="Unassembled WGS sequence"/>
</dbReference>
<accession>A0A8W8K4G6</accession>
<evidence type="ECO:0000256" key="2">
    <source>
        <dbReference type="PROSITE-ProRule" id="PRU00076"/>
    </source>
</evidence>
<evidence type="ECO:0000259" key="5">
    <source>
        <dbReference type="PROSITE" id="PS50026"/>
    </source>
</evidence>
<dbReference type="EnsemblMetazoa" id="G22400.1">
    <property type="protein sequence ID" value="G22400.1:cds"/>
    <property type="gene ID" value="G22400"/>
</dbReference>
<evidence type="ECO:0000313" key="7">
    <source>
        <dbReference type="Proteomes" id="UP000005408"/>
    </source>
</evidence>
<dbReference type="CDD" id="cd00054">
    <property type="entry name" value="EGF_CA"/>
    <property type="match status" value="1"/>
</dbReference>
<comment type="caution">
    <text evidence="2">Lacks conserved residue(s) required for the propagation of feature annotation.</text>
</comment>
<keyword evidence="2" id="KW-0245">EGF-like domain</keyword>
<keyword evidence="4" id="KW-1133">Transmembrane helix</keyword>
<dbReference type="SUPFAM" id="SSF57196">
    <property type="entry name" value="EGF/Laminin"/>
    <property type="match status" value="1"/>
</dbReference>
<feature type="transmembrane region" description="Helical" evidence="4">
    <location>
        <begin position="47"/>
        <end position="66"/>
    </location>
</feature>
<dbReference type="InterPro" id="IPR000152">
    <property type="entry name" value="EGF-type_Asp/Asn_hydroxyl_site"/>
</dbReference>